<comment type="similarity">
    <text evidence="3">Belongs to the CSN1 family.</text>
</comment>
<reference evidence="8 9" key="1">
    <citation type="journal article" date="2021" name="Sci. Rep.">
        <title>Genome sequencing of the multicellular alga Astrephomene provides insights into convergent evolution of germ-soma differentiation.</title>
        <authorList>
            <person name="Yamashita S."/>
            <person name="Yamamoto K."/>
            <person name="Matsuzaki R."/>
            <person name="Suzuki S."/>
            <person name="Yamaguchi H."/>
            <person name="Hirooka S."/>
            <person name="Minakuchi Y."/>
            <person name="Miyagishima S."/>
            <person name="Kawachi M."/>
            <person name="Toyoda A."/>
            <person name="Nozaki H."/>
        </authorList>
    </citation>
    <scope>NUCLEOTIDE SEQUENCE [LARGE SCALE GENOMIC DNA]</scope>
    <source>
        <strain evidence="8 9">NIES-4017</strain>
    </source>
</reference>
<gene>
    <name evidence="8" type="ORF">Agub_g15730</name>
</gene>
<evidence type="ECO:0000259" key="7">
    <source>
        <dbReference type="PROSITE" id="PS50250"/>
    </source>
</evidence>
<dbReference type="PANTHER" id="PTHR14145">
    <property type="entry name" value="26S PROTESOME SUBUNIT 6"/>
    <property type="match status" value="1"/>
</dbReference>
<dbReference type="PANTHER" id="PTHR14145:SF2">
    <property type="entry name" value="COP9 SIGNALOSOME COMPLEX SUBUNIT 1"/>
    <property type="match status" value="1"/>
</dbReference>
<evidence type="ECO:0000256" key="2">
    <source>
        <dbReference type="ARBA" id="ARBA00004496"/>
    </source>
</evidence>
<evidence type="ECO:0000256" key="4">
    <source>
        <dbReference type="ARBA" id="ARBA00022490"/>
    </source>
</evidence>
<dbReference type="InterPro" id="IPR019585">
    <property type="entry name" value="Rpn7/CSN1"/>
</dbReference>
<evidence type="ECO:0000256" key="5">
    <source>
        <dbReference type="ARBA" id="ARBA00022790"/>
    </source>
</evidence>
<dbReference type="Pfam" id="PF01399">
    <property type="entry name" value="PCI"/>
    <property type="match status" value="1"/>
</dbReference>
<dbReference type="Proteomes" id="UP001054857">
    <property type="component" value="Unassembled WGS sequence"/>
</dbReference>
<keyword evidence="6" id="KW-0539">Nucleus</keyword>
<dbReference type="GO" id="GO:0005737">
    <property type="term" value="C:cytoplasm"/>
    <property type="evidence" value="ECO:0007669"/>
    <property type="project" value="UniProtKB-SubCell"/>
</dbReference>
<dbReference type="AlphaFoldDB" id="A0AAD3E3I5"/>
<evidence type="ECO:0000256" key="3">
    <source>
        <dbReference type="ARBA" id="ARBA00008793"/>
    </source>
</evidence>
<dbReference type="InterPro" id="IPR045135">
    <property type="entry name" value="Rpn7_N"/>
</dbReference>
<dbReference type="GO" id="GO:0008180">
    <property type="term" value="C:COP9 signalosome"/>
    <property type="evidence" value="ECO:0007669"/>
    <property type="project" value="UniProtKB-KW"/>
</dbReference>
<dbReference type="InterPro" id="IPR000717">
    <property type="entry name" value="PCI_dom"/>
</dbReference>
<organism evidence="8 9">
    <name type="scientific">Astrephomene gubernaculifera</name>
    <dbReference type="NCBI Taxonomy" id="47775"/>
    <lineage>
        <taxon>Eukaryota</taxon>
        <taxon>Viridiplantae</taxon>
        <taxon>Chlorophyta</taxon>
        <taxon>core chlorophytes</taxon>
        <taxon>Chlorophyceae</taxon>
        <taxon>CS clade</taxon>
        <taxon>Chlamydomonadales</taxon>
        <taxon>Astrephomenaceae</taxon>
        <taxon>Astrephomene</taxon>
    </lineage>
</organism>
<comment type="subcellular location">
    <subcellularLocation>
        <location evidence="2">Cytoplasm</location>
    </subcellularLocation>
    <subcellularLocation>
        <location evidence="1">Nucleus</location>
    </subcellularLocation>
</comment>
<evidence type="ECO:0000313" key="9">
    <source>
        <dbReference type="Proteomes" id="UP001054857"/>
    </source>
</evidence>
<keyword evidence="9" id="KW-1185">Reference proteome</keyword>
<keyword evidence="4" id="KW-0963">Cytoplasm</keyword>
<accession>A0AAD3E3I5</accession>
<dbReference type="Pfam" id="PF10602">
    <property type="entry name" value="RPN7"/>
    <property type="match status" value="1"/>
</dbReference>
<evidence type="ECO:0000256" key="6">
    <source>
        <dbReference type="ARBA" id="ARBA00023242"/>
    </source>
</evidence>
<keyword evidence="5" id="KW-0736">Signalosome</keyword>
<feature type="non-terminal residue" evidence="8">
    <location>
        <position position="1"/>
    </location>
</feature>
<evidence type="ECO:0000313" key="8">
    <source>
        <dbReference type="EMBL" id="GFR53055.1"/>
    </source>
</evidence>
<dbReference type="SMART" id="SM00088">
    <property type="entry name" value="PINT"/>
    <property type="match status" value="1"/>
</dbReference>
<dbReference type="Gene3D" id="1.25.40.570">
    <property type="match status" value="1"/>
</dbReference>
<sequence>GFKASLMKESIRMGHSDLGDWAYERGDLQTAFKCYVRTRDYCTTSRHVISMCLAVIRTAIELGNWVHVANYVSKAESTPDAGSDPATAAKLRAAAGLQALQARKYKAAARKFCEVGPDLGSSYCEVLSQHDVALYGSLCALASLERGELRSRLVAHIGFREVLEGAPEIREVVHAFYNSQYAAALRGLEALKPALLLDLHAAEHVPSLYAAIRTRALCQYVQPFSSVNLHAMAEAFNTPVSDLEKQLAVLIMEGQISARIDSATKVLYASQSDARASTFSRVLAVGEAFCRDTRALLLRANLVKHDFMQAGPPGGGGGGRSKKDRLERGLYDMGGGGGGLMYGMGGMGLGLGRSMMV</sequence>
<name>A0AAD3E3I5_9CHLO</name>
<dbReference type="InterPro" id="IPR048624">
    <property type="entry name" value="CSN1_C"/>
</dbReference>
<dbReference type="Pfam" id="PF21151">
    <property type="entry name" value="CSN1_C"/>
    <property type="match status" value="1"/>
</dbReference>
<protein>
    <recommendedName>
        <fullName evidence="7">PCI domain-containing protein</fullName>
    </recommendedName>
</protein>
<dbReference type="EMBL" id="BMAR01000085">
    <property type="protein sequence ID" value="GFR53055.1"/>
    <property type="molecule type" value="Genomic_DNA"/>
</dbReference>
<dbReference type="SUPFAM" id="SSF46785">
    <property type="entry name" value="Winged helix' DNA-binding domain"/>
    <property type="match status" value="1"/>
</dbReference>
<dbReference type="InterPro" id="IPR036390">
    <property type="entry name" value="WH_DNA-bd_sf"/>
</dbReference>
<dbReference type="PROSITE" id="PS50250">
    <property type="entry name" value="PCI"/>
    <property type="match status" value="1"/>
</dbReference>
<evidence type="ECO:0000256" key="1">
    <source>
        <dbReference type="ARBA" id="ARBA00004123"/>
    </source>
</evidence>
<comment type="caution">
    <text evidence="8">The sequence shown here is derived from an EMBL/GenBank/DDBJ whole genome shotgun (WGS) entry which is preliminary data.</text>
</comment>
<feature type="domain" description="PCI" evidence="7">
    <location>
        <begin position="89"/>
        <end position="274"/>
    </location>
</feature>
<proteinExistence type="inferred from homology"/>